<dbReference type="EMBL" id="JAESVB010000002">
    <property type="protein sequence ID" value="MCB8874853.1"/>
    <property type="molecule type" value="Genomic_DNA"/>
</dbReference>
<evidence type="ECO:0000313" key="2">
    <source>
        <dbReference type="Proteomes" id="UP000708298"/>
    </source>
</evidence>
<sequence length="73" mass="8503">MVDPDGNHWPRTDGSAVDCREKLRQLRENQADLTQCLQDYFEDAILMDVDAEALRRLLHGMVDRLRDPRHGRA</sequence>
<accession>A0A963YQU8</accession>
<organism evidence="1 2">
    <name type="scientific">Acidisoma silvae</name>
    <dbReference type="NCBI Taxonomy" id="2802396"/>
    <lineage>
        <taxon>Bacteria</taxon>
        <taxon>Pseudomonadati</taxon>
        <taxon>Pseudomonadota</taxon>
        <taxon>Alphaproteobacteria</taxon>
        <taxon>Acetobacterales</taxon>
        <taxon>Acidocellaceae</taxon>
        <taxon>Acidisoma</taxon>
    </lineage>
</organism>
<protein>
    <submittedName>
        <fullName evidence="1">Uncharacterized protein</fullName>
    </submittedName>
</protein>
<proteinExistence type="predicted"/>
<dbReference type="AlphaFoldDB" id="A0A963YQU8"/>
<keyword evidence="2" id="KW-1185">Reference proteome</keyword>
<reference evidence="1" key="2">
    <citation type="submission" date="2021-01" db="EMBL/GenBank/DDBJ databases">
        <authorList>
            <person name="Mieszkin S."/>
            <person name="Pouder E."/>
            <person name="Alain K."/>
        </authorList>
    </citation>
    <scope>NUCLEOTIDE SEQUENCE</scope>
    <source>
        <strain evidence="1">HW T2.11</strain>
    </source>
</reference>
<gene>
    <name evidence="1" type="ORF">ASILVAE211_06635</name>
</gene>
<name>A0A963YQU8_9PROT</name>
<dbReference type="Proteomes" id="UP000708298">
    <property type="component" value="Unassembled WGS sequence"/>
</dbReference>
<reference evidence="1" key="1">
    <citation type="journal article" date="2021" name="Microorganisms">
        <title>Acidisoma silvae sp. nov. and Acidisomacellulosilytica sp. nov., Two Acidophilic Bacteria Isolated from Decaying Wood, Hydrolyzing Cellulose and Producing Poly-3-hydroxybutyrate.</title>
        <authorList>
            <person name="Mieszkin S."/>
            <person name="Pouder E."/>
            <person name="Uroz S."/>
            <person name="Simon-Colin C."/>
            <person name="Alain K."/>
        </authorList>
    </citation>
    <scope>NUCLEOTIDE SEQUENCE</scope>
    <source>
        <strain evidence="1">HW T2.11</strain>
    </source>
</reference>
<comment type="caution">
    <text evidence="1">The sequence shown here is derived from an EMBL/GenBank/DDBJ whole genome shotgun (WGS) entry which is preliminary data.</text>
</comment>
<evidence type="ECO:0000313" key="1">
    <source>
        <dbReference type="EMBL" id="MCB8874853.1"/>
    </source>
</evidence>